<name>A0ABU6Q5N4_9FABA</name>
<comment type="caution">
    <text evidence="2">The sequence shown here is derived from an EMBL/GenBank/DDBJ whole genome shotgun (WGS) entry which is preliminary data.</text>
</comment>
<gene>
    <name evidence="2" type="ORF">PIB30_011421</name>
</gene>
<reference evidence="2 3" key="1">
    <citation type="journal article" date="2023" name="Plants (Basel)">
        <title>Bridging the Gap: Combining Genomics and Transcriptomics Approaches to Understand Stylosanthes scabra, an Orphan Legume from the Brazilian Caatinga.</title>
        <authorList>
            <person name="Ferreira-Neto J.R.C."/>
            <person name="da Silva M.D."/>
            <person name="Binneck E."/>
            <person name="de Melo N.F."/>
            <person name="da Silva R.H."/>
            <person name="de Melo A.L.T.M."/>
            <person name="Pandolfi V."/>
            <person name="Bustamante F.O."/>
            <person name="Brasileiro-Vidal A.C."/>
            <person name="Benko-Iseppon A.M."/>
        </authorList>
    </citation>
    <scope>NUCLEOTIDE SEQUENCE [LARGE SCALE GENOMIC DNA]</scope>
    <source>
        <tissue evidence="2">Leaves</tissue>
    </source>
</reference>
<proteinExistence type="predicted"/>
<evidence type="ECO:0000313" key="3">
    <source>
        <dbReference type="Proteomes" id="UP001341840"/>
    </source>
</evidence>
<protein>
    <submittedName>
        <fullName evidence="2">Uncharacterized protein</fullName>
    </submittedName>
</protein>
<evidence type="ECO:0000313" key="2">
    <source>
        <dbReference type="EMBL" id="MED6107152.1"/>
    </source>
</evidence>
<sequence length="192" mass="21424">MGGISSLDLNQNLKEVRSGEQDDDVKPDATMSGSAKDQMPKPHHAEHAFSMKDRMGCSLIPIDNHHRSSFTNTHDKTTTQPDLRHFRLDNDLISKIMKNDPSIMEKFFEKVVLRPPGRVGGGIRIVHSCDTNNNEPVRNNSNEIHHHDDPNIDSVNDVDADVDADGVKVVKNTTIHFGHVYGPCFLYGSEDS</sequence>
<accession>A0ABU6Q5N4</accession>
<dbReference type="EMBL" id="JASCZI010000028">
    <property type="protein sequence ID" value="MED6107152.1"/>
    <property type="molecule type" value="Genomic_DNA"/>
</dbReference>
<feature type="compositionally biased region" description="Basic and acidic residues" evidence="1">
    <location>
        <begin position="14"/>
        <end position="27"/>
    </location>
</feature>
<keyword evidence="3" id="KW-1185">Reference proteome</keyword>
<feature type="region of interest" description="Disordered" evidence="1">
    <location>
        <begin position="1"/>
        <end position="45"/>
    </location>
</feature>
<dbReference type="Proteomes" id="UP001341840">
    <property type="component" value="Unassembled WGS sequence"/>
</dbReference>
<evidence type="ECO:0000256" key="1">
    <source>
        <dbReference type="SAM" id="MobiDB-lite"/>
    </source>
</evidence>
<organism evidence="2 3">
    <name type="scientific">Stylosanthes scabra</name>
    <dbReference type="NCBI Taxonomy" id="79078"/>
    <lineage>
        <taxon>Eukaryota</taxon>
        <taxon>Viridiplantae</taxon>
        <taxon>Streptophyta</taxon>
        <taxon>Embryophyta</taxon>
        <taxon>Tracheophyta</taxon>
        <taxon>Spermatophyta</taxon>
        <taxon>Magnoliopsida</taxon>
        <taxon>eudicotyledons</taxon>
        <taxon>Gunneridae</taxon>
        <taxon>Pentapetalae</taxon>
        <taxon>rosids</taxon>
        <taxon>fabids</taxon>
        <taxon>Fabales</taxon>
        <taxon>Fabaceae</taxon>
        <taxon>Papilionoideae</taxon>
        <taxon>50 kb inversion clade</taxon>
        <taxon>dalbergioids sensu lato</taxon>
        <taxon>Dalbergieae</taxon>
        <taxon>Pterocarpus clade</taxon>
        <taxon>Stylosanthes</taxon>
    </lineage>
</organism>